<dbReference type="AlphaFoldDB" id="A0A3M7PNP5"/>
<reference evidence="1 2" key="1">
    <citation type="journal article" date="2018" name="Sci. Rep.">
        <title>Genomic signatures of local adaptation to the degree of environmental predictability in rotifers.</title>
        <authorList>
            <person name="Franch-Gras L."/>
            <person name="Hahn C."/>
            <person name="Garcia-Roger E.M."/>
            <person name="Carmona M.J."/>
            <person name="Serra M."/>
            <person name="Gomez A."/>
        </authorList>
    </citation>
    <scope>NUCLEOTIDE SEQUENCE [LARGE SCALE GENOMIC DNA]</scope>
    <source>
        <strain evidence="1">HYR1</strain>
    </source>
</reference>
<evidence type="ECO:0000313" key="2">
    <source>
        <dbReference type="Proteomes" id="UP000276133"/>
    </source>
</evidence>
<keyword evidence="2" id="KW-1185">Reference proteome</keyword>
<proteinExistence type="predicted"/>
<comment type="caution">
    <text evidence="1">The sequence shown here is derived from an EMBL/GenBank/DDBJ whole genome shotgun (WGS) entry which is preliminary data.</text>
</comment>
<gene>
    <name evidence="1" type="ORF">BpHYR1_011807</name>
</gene>
<dbReference type="Proteomes" id="UP000276133">
    <property type="component" value="Unassembled WGS sequence"/>
</dbReference>
<protein>
    <submittedName>
        <fullName evidence="1">Uncharacterized protein</fullName>
    </submittedName>
</protein>
<accession>A0A3M7PNP5</accession>
<dbReference type="EMBL" id="REGN01009620">
    <property type="protein sequence ID" value="RNA00742.1"/>
    <property type="molecule type" value="Genomic_DNA"/>
</dbReference>
<sequence length="64" mass="7566">MLRYFEYFAIFKVKNAAAVLPKASLNLDPFGMNFTFSSFPRSNIMVYIFLTFFNRQSFLKTIYS</sequence>
<evidence type="ECO:0000313" key="1">
    <source>
        <dbReference type="EMBL" id="RNA00742.1"/>
    </source>
</evidence>
<organism evidence="1 2">
    <name type="scientific">Brachionus plicatilis</name>
    <name type="common">Marine rotifer</name>
    <name type="synonym">Brachionus muelleri</name>
    <dbReference type="NCBI Taxonomy" id="10195"/>
    <lineage>
        <taxon>Eukaryota</taxon>
        <taxon>Metazoa</taxon>
        <taxon>Spiralia</taxon>
        <taxon>Gnathifera</taxon>
        <taxon>Rotifera</taxon>
        <taxon>Eurotatoria</taxon>
        <taxon>Monogononta</taxon>
        <taxon>Pseudotrocha</taxon>
        <taxon>Ploima</taxon>
        <taxon>Brachionidae</taxon>
        <taxon>Brachionus</taxon>
    </lineage>
</organism>
<name>A0A3M7PNP5_BRAPC</name>